<dbReference type="NCBIfam" id="TIGR00419">
    <property type="entry name" value="tim"/>
    <property type="match status" value="1"/>
</dbReference>
<dbReference type="InterPro" id="IPR000652">
    <property type="entry name" value="Triosephosphate_isomerase"/>
</dbReference>
<feature type="binding site" evidence="9">
    <location>
        <position position="213"/>
    </location>
    <ligand>
        <name>substrate</name>
    </ligand>
</feature>
<comment type="pathway">
    <text evidence="1 9 10">Carbohydrate degradation; glycolysis; D-glyceraldehyde 3-phosphate from glycerone phosphate: step 1/1.</text>
</comment>
<dbReference type="GO" id="GO:0046166">
    <property type="term" value="P:glyceraldehyde-3-phosphate biosynthetic process"/>
    <property type="evidence" value="ECO:0007669"/>
    <property type="project" value="TreeGrafter"/>
</dbReference>
<dbReference type="Pfam" id="PF00121">
    <property type="entry name" value="TIM"/>
    <property type="match status" value="1"/>
</dbReference>
<dbReference type="UniPathway" id="UPA00138"/>
<evidence type="ECO:0000256" key="5">
    <source>
        <dbReference type="ARBA" id="ARBA00022432"/>
    </source>
</evidence>
<dbReference type="Proteomes" id="UP000254060">
    <property type="component" value="Unassembled WGS sequence"/>
</dbReference>
<evidence type="ECO:0000256" key="6">
    <source>
        <dbReference type="ARBA" id="ARBA00022490"/>
    </source>
</evidence>
<name>A0A377FSY2_9BACL</name>
<dbReference type="AlphaFoldDB" id="A0A377FSY2"/>
<dbReference type="OrthoDB" id="9809429at2"/>
<sequence length="250" mass="26704">MRKPIIAGNWKMNKTLSEAVAFVEEVKNNVPSTDKVDAAIGAPAVFLAPMVEAAKGSDLKLGAQNMYDKDSGAYTGETSPAMIADLGVTYVILGHSERREYFGESDAFINSKTKKAFEHGLTPIVCVGETLEEREGGKFEEVIKTQVEGGLADLSADQVKQLVIAYEPVWAIGTGKSADEADAQSSCKYVRDVVKGLYGEDVAAAVRIQYGGSVKPENIKEYMAQEDIDGALVGGASLEAASFLKLLEAI</sequence>
<dbReference type="PROSITE" id="PS51440">
    <property type="entry name" value="TIM_2"/>
    <property type="match status" value="1"/>
</dbReference>
<dbReference type="PROSITE" id="PS00171">
    <property type="entry name" value="TIM_1"/>
    <property type="match status" value="1"/>
</dbReference>
<keyword evidence="7 9" id="KW-0324">Glycolysis</keyword>
<dbReference type="CDD" id="cd00311">
    <property type="entry name" value="TIM"/>
    <property type="match status" value="1"/>
</dbReference>
<protein>
    <recommendedName>
        <fullName evidence="4 9">Triosephosphate isomerase</fullName>
        <shortName evidence="9">TIM</shortName>
        <shortName evidence="9">TPI</shortName>
        <ecNumber evidence="3 9">5.3.1.1</ecNumber>
    </recommendedName>
    <alternativeName>
        <fullName evidence="9">Triose-phosphate isomerase</fullName>
    </alternativeName>
</protein>
<evidence type="ECO:0000313" key="11">
    <source>
        <dbReference type="EMBL" id="STO07565.1"/>
    </source>
</evidence>
<dbReference type="InterPro" id="IPR020861">
    <property type="entry name" value="Triosephosphate_isomerase_AS"/>
</dbReference>
<accession>A0A377FSY2</accession>
<evidence type="ECO:0000256" key="2">
    <source>
        <dbReference type="ARBA" id="ARBA00007422"/>
    </source>
</evidence>
<dbReference type="GO" id="GO:0019563">
    <property type="term" value="P:glycerol catabolic process"/>
    <property type="evidence" value="ECO:0007669"/>
    <property type="project" value="TreeGrafter"/>
</dbReference>
<comment type="subunit">
    <text evidence="9 10">Homodimer.</text>
</comment>
<dbReference type="EMBL" id="UGGP01000001">
    <property type="protein sequence ID" value="STO07565.1"/>
    <property type="molecule type" value="Genomic_DNA"/>
</dbReference>
<dbReference type="STRING" id="1397694.GCA_000702585_01428"/>
<dbReference type="GO" id="GO:0004807">
    <property type="term" value="F:triose-phosphate isomerase activity"/>
    <property type="evidence" value="ECO:0007669"/>
    <property type="project" value="UniProtKB-UniRule"/>
</dbReference>
<evidence type="ECO:0000256" key="7">
    <source>
        <dbReference type="ARBA" id="ARBA00023152"/>
    </source>
</evidence>
<evidence type="ECO:0000256" key="4">
    <source>
        <dbReference type="ARBA" id="ARBA00019397"/>
    </source>
</evidence>
<dbReference type="GO" id="GO:0006096">
    <property type="term" value="P:glycolytic process"/>
    <property type="evidence" value="ECO:0007669"/>
    <property type="project" value="UniProtKB-UniRule"/>
</dbReference>
<evidence type="ECO:0000313" key="12">
    <source>
        <dbReference type="Proteomes" id="UP000254060"/>
    </source>
</evidence>
<dbReference type="UniPathway" id="UPA00109">
    <property type="reaction ID" value="UER00189"/>
</dbReference>
<organism evidence="11 12">
    <name type="scientific">Exiguobacterium aurantiacum</name>
    <dbReference type="NCBI Taxonomy" id="33987"/>
    <lineage>
        <taxon>Bacteria</taxon>
        <taxon>Bacillati</taxon>
        <taxon>Bacillota</taxon>
        <taxon>Bacilli</taxon>
        <taxon>Bacillales</taxon>
        <taxon>Bacillales Family XII. Incertae Sedis</taxon>
        <taxon>Exiguobacterium</taxon>
    </lineage>
</organism>
<feature type="binding site" evidence="9">
    <location>
        <begin position="234"/>
        <end position="235"/>
    </location>
    <ligand>
        <name>substrate</name>
    </ligand>
</feature>
<dbReference type="InterPro" id="IPR013785">
    <property type="entry name" value="Aldolase_TIM"/>
</dbReference>
<comment type="similarity">
    <text evidence="2 9 10">Belongs to the triosephosphate isomerase family.</text>
</comment>
<dbReference type="SUPFAM" id="SSF51351">
    <property type="entry name" value="Triosephosphate isomerase (TIM)"/>
    <property type="match status" value="1"/>
</dbReference>
<dbReference type="PANTHER" id="PTHR21139:SF42">
    <property type="entry name" value="TRIOSEPHOSPHATE ISOMERASE"/>
    <property type="match status" value="1"/>
</dbReference>
<dbReference type="RefSeq" id="WP_024370416.1">
    <property type="nucleotide sequence ID" value="NZ_UGGP01000001.1"/>
</dbReference>
<comment type="subcellular location">
    <subcellularLocation>
        <location evidence="9 10">Cytoplasm</location>
    </subcellularLocation>
</comment>
<feature type="binding site" evidence="9">
    <location>
        <begin position="9"/>
        <end position="11"/>
    </location>
    <ligand>
        <name>substrate</name>
    </ligand>
</feature>
<dbReference type="EC" id="5.3.1.1" evidence="3 9"/>
<dbReference type="Gene3D" id="3.20.20.70">
    <property type="entry name" value="Aldolase class I"/>
    <property type="match status" value="1"/>
</dbReference>
<dbReference type="InterPro" id="IPR022896">
    <property type="entry name" value="TrioseP_Isoase_bac/euk"/>
</dbReference>
<evidence type="ECO:0000256" key="10">
    <source>
        <dbReference type="RuleBase" id="RU363013"/>
    </source>
</evidence>
<keyword evidence="8 9" id="KW-0413">Isomerase</keyword>
<feature type="binding site" evidence="9">
    <location>
        <position position="173"/>
    </location>
    <ligand>
        <name>substrate</name>
    </ligand>
</feature>
<keyword evidence="6 9" id="KW-0963">Cytoplasm</keyword>
<dbReference type="PANTHER" id="PTHR21139">
    <property type="entry name" value="TRIOSEPHOSPHATE ISOMERASE"/>
    <property type="match status" value="1"/>
</dbReference>
<comment type="catalytic activity">
    <reaction evidence="9 10">
        <text>D-glyceraldehyde 3-phosphate = dihydroxyacetone phosphate</text>
        <dbReference type="Rhea" id="RHEA:18585"/>
        <dbReference type="ChEBI" id="CHEBI:57642"/>
        <dbReference type="ChEBI" id="CHEBI:59776"/>
        <dbReference type="EC" id="5.3.1.1"/>
    </reaction>
</comment>
<dbReference type="GO" id="GO:0006094">
    <property type="term" value="P:gluconeogenesis"/>
    <property type="evidence" value="ECO:0007669"/>
    <property type="project" value="UniProtKB-UniRule"/>
</dbReference>
<comment type="function">
    <text evidence="9">Involved in the gluconeogenesis. Catalyzes stereospecifically the conversion of dihydroxyacetone phosphate (DHAP) to D-glyceraldehyde-3-phosphate (G3P).</text>
</comment>
<dbReference type="GO" id="GO:0005829">
    <property type="term" value="C:cytosol"/>
    <property type="evidence" value="ECO:0007669"/>
    <property type="project" value="TreeGrafter"/>
</dbReference>
<proteinExistence type="inferred from homology"/>
<evidence type="ECO:0000256" key="3">
    <source>
        <dbReference type="ARBA" id="ARBA00011940"/>
    </source>
</evidence>
<comment type="pathway">
    <text evidence="9 10">Carbohydrate biosynthesis; gluconeogenesis.</text>
</comment>
<gene>
    <name evidence="9 11" type="primary">tpiA</name>
    <name evidence="11" type="ORF">NCTC13163_00914</name>
</gene>
<feature type="active site" description="Electrophile" evidence="9">
    <location>
        <position position="95"/>
    </location>
</feature>
<evidence type="ECO:0000256" key="1">
    <source>
        <dbReference type="ARBA" id="ARBA00004680"/>
    </source>
</evidence>
<keyword evidence="5 9" id="KW-0312">Gluconeogenesis</keyword>
<evidence type="ECO:0000256" key="8">
    <source>
        <dbReference type="ARBA" id="ARBA00023235"/>
    </source>
</evidence>
<evidence type="ECO:0000256" key="9">
    <source>
        <dbReference type="HAMAP-Rule" id="MF_00147"/>
    </source>
</evidence>
<dbReference type="InterPro" id="IPR035990">
    <property type="entry name" value="TIM_sf"/>
</dbReference>
<feature type="active site" description="Proton acceptor" evidence="9">
    <location>
        <position position="167"/>
    </location>
</feature>
<reference evidence="11 12" key="1">
    <citation type="submission" date="2018-06" db="EMBL/GenBank/DDBJ databases">
        <authorList>
            <consortium name="Pathogen Informatics"/>
            <person name="Doyle S."/>
        </authorList>
    </citation>
    <scope>NUCLEOTIDE SEQUENCE [LARGE SCALE GENOMIC DNA]</scope>
    <source>
        <strain evidence="11 12">NCTC13163</strain>
    </source>
</reference>
<dbReference type="HAMAP" id="MF_00147_B">
    <property type="entry name" value="TIM_B"/>
    <property type="match status" value="1"/>
</dbReference>
<dbReference type="FunFam" id="3.20.20.70:FF:000016">
    <property type="entry name" value="Triosephosphate isomerase"/>
    <property type="match status" value="1"/>
</dbReference>